<dbReference type="Gene3D" id="2.130.10.10">
    <property type="entry name" value="YVTN repeat-like/Quinoprotein amine dehydrogenase"/>
    <property type="match status" value="2"/>
</dbReference>
<dbReference type="FunFam" id="2.60.120.920:FF:000015">
    <property type="entry name" value="LOW QUALITY PROTEIN: probable E3 ubiquitin-protein ligase HERC1"/>
    <property type="match status" value="1"/>
</dbReference>
<dbReference type="CDD" id="cd12881">
    <property type="entry name" value="SPRY_HERC1"/>
    <property type="match status" value="1"/>
</dbReference>
<dbReference type="InterPro" id="IPR043136">
    <property type="entry name" value="B30.2/SPRY_sf"/>
</dbReference>
<feature type="non-terminal residue" evidence="4">
    <location>
        <position position="1582"/>
    </location>
</feature>
<proteinExistence type="predicted"/>
<evidence type="ECO:0000256" key="2">
    <source>
        <dbReference type="SAM" id="MobiDB-lite"/>
    </source>
</evidence>
<dbReference type="Pfam" id="PF00400">
    <property type="entry name" value="WD40"/>
    <property type="match status" value="1"/>
</dbReference>
<evidence type="ECO:0000256" key="1">
    <source>
        <dbReference type="PROSITE-ProRule" id="PRU00221"/>
    </source>
</evidence>
<dbReference type="PROSITE" id="PS50188">
    <property type="entry name" value="B302_SPRY"/>
    <property type="match status" value="1"/>
</dbReference>
<dbReference type="SMART" id="SM00320">
    <property type="entry name" value="WD40"/>
    <property type="match status" value="5"/>
</dbReference>
<feature type="region of interest" description="Disordered" evidence="2">
    <location>
        <begin position="323"/>
        <end position="352"/>
    </location>
</feature>
<organism evidence="4">
    <name type="scientific">Graphocephala atropunctata</name>
    <dbReference type="NCBI Taxonomy" id="36148"/>
    <lineage>
        <taxon>Eukaryota</taxon>
        <taxon>Metazoa</taxon>
        <taxon>Ecdysozoa</taxon>
        <taxon>Arthropoda</taxon>
        <taxon>Hexapoda</taxon>
        <taxon>Insecta</taxon>
        <taxon>Pterygota</taxon>
        <taxon>Neoptera</taxon>
        <taxon>Paraneoptera</taxon>
        <taxon>Hemiptera</taxon>
        <taxon>Auchenorrhyncha</taxon>
        <taxon>Membracoidea</taxon>
        <taxon>Cicadellidae</taxon>
        <taxon>Cicadellinae</taxon>
        <taxon>Cicadellini</taxon>
        <taxon>Graphocephala</taxon>
    </lineage>
</organism>
<dbReference type="PROSITE" id="PS50294">
    <property type="entry name" value="WD_REPEATS_REGION"/>
    <property type="match status" value="1"/>
</dbReference>
<dbReference type="InterPro" id="IPR001870">
    <property type="entry name" value="B30.2/SPRY"/>
</dbReference>
<feature type="region of interest" description="Disordered" evidence="2">
    <location>
        <begin position="1024"/>
        <end position="1047"/>
    </location>
</feature>
<feature type="repeat" description="WD" evidence="1">
    <location>
        <begin position="1285"/>
        <end position="1316"/>
    </location>
</feature>
<dbReference type="InterPro" id="IPR036322">
    <property type="entry name" value="WD40_repeat_dom_sf"/>
</dbReference>
<dbReference type="SUPFAM" id="SSF50978">
    <property type="entry name" value="WD40 repeat-like"/>
    <property type="match status" value="1"/>
</dbReference>
<accession>A0A1B6KV99</accession>
<name>A0A1B6KV99_9HEMI</name>
<dbReference type="EMBL" id="GEBQ01024622">
    <property type="protein sequence ID" value="JAT15355.1"/>
    <property type="molecule type" value="Transcribed_RNA"/>
</dbReference>
<dbReference type="InterPro" id="IPR003877">
    <property type="entry name" value="SPRY_dom"/>
</dbReference>
<dbReference type="Gene3D" id="2.60.120.920">
    <property type="match status" value="1"/>
</dbReference>
<feature type="region of interest" description="Disordered" evidence="2">
    <location>
        <begin position="720"/>
        <end position="745"/>
    </location>
</feature>
<dbReference type="InterPro" id="IPR001680">
    <property type="entry name" value="WD40_rpt"/>
</dbReference>
<feature type="region of interest" description="Disordered" evidence="2">
    <location>
        <begin position="579"/>
        <end position="605"/>
    </location>
</feature>
<dbReference type="InterPro" id="IPR015943">
    <property type="entry name" value="WD40/YVTN_repeat-like_dom_sf"/>
</dbReference>
<gene>
    <name evidence="4" type="ORF">g.24605</name>
</gene>
<feature type="non-terminal residue" evidence="4">
    <location>
        <position position="1"/>
    </location>
</feature>
<dbReference type="InterPro" id="IPR035768">
    <property type="entry name" value="SPRY_HERC1"/>
</dbReference>
<feature type="compositionally biased region" description="Polar residues" evidence="2">
    <location>
        <begin position="338"/>
        <end position="350"/>
    </location>
</feature>
<evidence type="ECO:0000259" key="3">
    <source>
        <dbReference type="PROSITE" id="PS50188"/>
    </source>
</evidence>
<sequence>SLLSVVGVGADQLPRLSALTPRLLALQLLTSVLPRRELHTEFRQQIVRELFCQLAANMWEIPQAVAEKQALIREAELDKQLERLTSPMLGEAVFECEVEEDNLPVQDTGFDPEKCLCCSIEGSHTLVHTPGGRGYGLGTTAIYSGCYQWKLLMVKEHKGNEGTCIGVSRWPVKDYGHRTTSDMWLYRAYSGNLYHGGEHNMILPSFTQGDYITVVLDLDARTLSFGKNGDEPILAFQDIETTTPLYPCVIFYSTNPGEKVKLTDMQVRDSPRDLLPGDPQCAPLPVIMAEAYIHLIRHLHASDAWTTQVNECLMERLGQARDLLPENTNTDPPVADCQQDSDNNGSSSVPSPDLEQLCKEVWPAMAVIGGQDRGLRVGGHCVEKASGRRASVLGTLKRGLSSVKLLWDDGDGEISDGLLNGLEACEPFPFSCSKLGPVSPDVWLSIIKLTGLTGHLKMPEVQLTQAEWEAVDARRRQSSVSHTVAQSMESLTHQMVTSIIGEVTRRGSGDHTPADPSDTTDREFVQQSLTARLANEKLLSCEATAIQVTCVQMSALKTVTTLLSSSQYTELLLVPKSTFSPQSKEEDQNCEGLEPSGTKEPRDQDEVALREALRYILRCLVEKAVALCDLPQLASLEELERAFSMLHSEHTRARAHHKHRIDTLEARVRGLNNTRPNSQETSQVVRQQQGPAYLPSLSRMAQKVSPIIPPTKLLPLSLPSLSSPQLEKTMPTAPAKPRHSLHRSPSPPHPLIAAPLLEMGFSLKHVQKALNAIGGSTDIGSTTVNQLATWMIEHPCIESDIIETDSMVGSEQEQCQRYDPSRLYLADDMIVGPVGTRRGCGLTRRRPCSDIRSYLADRTELERDREREHVRGEAEPLYLQNTQSLFEIASIQDFGLLGQFVTEPSNLCALCQQTPHQLYSHMIAVHPGCGALSGGSYCGNMVSNKYLLCVECQTEYKKAGNKSDSCQSHTWADFLAPTTSYSQETSLVWEEPADVPSLEALYHKFQSPTQTLVSPTGVVRSPDPLGASAVPSISETTKQSGGSNEDKKAGWVLAEQAAQLKTPQERITALQRVAHAAQVTTARSVVISVLSLLAASGTTCCLSSGLGGIGLTDVRKIIHLMGLVGGGRVDASSAPSPPAQSLSCLTACLTAIAHNDPSASQRVILMCAQDLLTVAAKGVPESPGFAQSSFSVTQALVALLASNGGFSLTSPQPGMEDKASPSAPSQLLLPNALAACILTCRLSHVYKEWATHQLVKCIYSSERKGDSLSVTDLTAVLSLSDVTVLEGHENRVTSTAWQSDRALLASCGYDSTVRVWCPAGGSLEQTLVFHKSEHVYGRQLNGELISQLGWSPSGRYLSAAMENVINIWHLPDGLKVDPQDFVIDSQPVWITALCWAQVCSGGSQQESLLVGRVNGTVAMISVLQDTWNTDELVNCSLSFSSVSHLAWQDEEKHFAVGFTDGTLKISHKNQNVETATISAHASGICCLAWDPYSEYLATCATGDSYCYVWTVEDSEWKCVHDLAHSYHPVSVAWSPVVGHNQQRVLCVGTVYGVISVWTLPELRVLHTLQGHVYSPVTSLSVD</sequence>
<dbReference type="Pfam" id="PF12894">
    <property type="entry name" value="ANAPC4_WD40"/>
    <property type="match status" value="1"/>
</dbReference>
<evidence type="ECO:0000313" key="4">
    <source>
        <dbReference type="EMBL" id="JAT15355.1"/>
    </source>
</evidence>
<dbReference type="SMART" id="SM00449">
    <property type="entry name" value="SPRY"/>
    <property type="match status" value="1"/>
</dbReference>
<reference evidence="4" key="1">
    <citation type="submission" date="2015-11" db="EMBL/GenBank/DDBJ databases">
        <title>De novo transcriptome assembly of four potential Pierce s Disease insect vectors from Arizona vineyards.</title>
        <authorList>
            <person name="Tassone E.E."/>
        </authorList>
    </citation>
    <scope>NUCLEOTIDE SEQUENCE</scope>
</reference>
<dbReference type="InterPro" id="IPR024977">
    <property type="entry name" value="Apc4-like_WD40_dom"/>
</dbReference>
<dbReference type="PROSITE" id="PS50082">
    <property type="entry name" value="WD_REPEATS_2"/>
    <property type="match status" value="1"/>
</dbReference>
<dbReference type="PANTHER" id="PTHR19879">
    <property type="entry name" value="TRANSCRIPTION INITIATION FACTOR TFIID"/>
    <property type="match status" value="1"/>
</dbReference>
<feature type="compositionally biased region" description="Basic and acidic residues" evidence="2">
    <location>
        <begin position="503"/>
        <end position="522"/>
    </location>
</feature>
<feature type="domain" description="B30.2/SPRY" evidence="3">
    <location>
        <begin position="63"/>
        <end position="267"/>
    </location>
</feature>
<feature type="compositionally biased region" description="Polar residues" evidence="2">
    <location>
        <begin position="1031"/>
        <end position="1043"/>
    </location>
</feature>
<keyword evidence="1" id="KW-0853">WD repeat</keyword>
<dbReference type="SUPFAM" id="SSF49899">
    <property type="entry name" value="Concanavalin A-like lectins/glucanases"/>
    <property type="match status" value="1"/>
</dbReference>
<feature type="region of interest" description="Disordered" evidence="2">
    <location>
        <begin position="502"/>
        <end position="522"/>
    </location>
</feature>
<dbReference type="PANTHER" id="PTHR19879:SF9">
    <property type="entry name" value="TRANSCRIPTION INITIATION FACTOR TFIID SUBUNIT 5"/>
    <property type="match status" value="1"/>
</dbReference>
<dbReference type="Pfam" id="PF00622">
    <property type="entry name" value="SPRY"/>
    <property type="match status" value="1"/>
</dbReference>
<protein>
    <recommendedName>
        <fullName evidence="3">B30.2/SPRY domain-containing protein</fullName>
    </recommendedName>
</protein>
<dbReference type="InterPro" id="IPR013320">
    <property type="entry name" value="ConA-like_dom_sf"/>
</dbReference>